<reference evidence="2" key="1">
    <citation type="submission" date="2022-02" db="EMBL/GenBank/DDBJ databases">
        <title>Fredinandcohnia quinoae sp. nov. isolated from Chenopodium quinoa seeds.</title>
        <authorList>
            <person name="Saati-Santamaria Z."/>
            <person name="Flores-Felix J.D."/>
            <person name="Igual J.M."/>
            <person name="Velazquez E."/>
            <person name="Garcia-Fraile P."/>
            <person name="Martinez-Molina E."/>
        </authorList>
    </citation>
    <scope>NUCLEOTIDE SEQUENCE</scope>
    <source>
        <strain evidence="2">SECRCQ15</strain>
    </source>
</reference>
<evidence type="ECO:0000313" key="3">
    <source>
        <dbReference type="Proteomes" id="UP001431131"/>
    </source>
</evidence>
<keyword evidence="3" id="KW-1185">Reference proteome</keyword>
<proteinExistence type="predicted"/>
<dbReference type="RefSeq" id="WP_240256377.1">
    <property type="nucleotide sequence ID" value="NZ_JAKTTI010000022.1"/>
</dbReference>
<gene>
    <name evidence="2" type="ORF">MJG50_14075</name>
</gene>
<organism evidence="2 3">
    <name type="scientific">Fredinandcohnia quinoae</name>
    <dbReference type="NCBI Taxonomy" id="2918902"/>
    <lineage>
        <taxon>Bacteria</taxon>
        <taxon>Bacillati</taxon>
        <taxon>Bacillota</taxon>
        <taxon>Bacilli</taxon>
        <taxon>Bacillales</taxon>
        <taxon>Bacillaceae</taxon>
        <taxon>Fredinandcohnia</taxon>
    </lineage>
</organism>
<dbReference type="EMBL" id="JAKTTI010000022">
    <property type="protein sequence ID" value="MCH1626461.1"/>
    <property type="molecule type" value="Genomic_DNA"/>
</dbReference>
<dbReference type="Pfam" id="PF04471">
    <property type="entry name" value="Mrr_cat"/>
    <property type="match status" value="1"/>
</dbReference>
<evidence type="ECO:0000259" key="1">
    <source>
        <dbReference type="Pfam" id="PF04471"/>
    </source>
</evidence>
<dbReference type="AlphaFoldDB" id="A0AAW5E0M5"/>
<protein>
    <submittedName>
        <fullName evidence="2">Restriction endonuclease</fullName>
    </submittedName>
</protein>
<comment type="caution">
    <text evidence="2">The sequence shown here is derived from an EMBL/GenBank/DDBJ whole genome shotgun (WGS) entry which is preliminary data.</text>
</comment>
<dbReference type="GO" id="GO:0004519">
    <property type="term" value="F:endonuclease activity"/>
    <property type="evidence" value="ECO:0007669"/>
    <property type="project" value="UniProtKB-KW"/>
</dbReference>
<feature type="domain" description="Restriction endonuclease type IV Mrr" evidence="1">
    <location>
        <begin position="297"/>
        <end position="424"/>
    </location>
</feature>
<dbReference type="Proteomes" id="UP001431131">
    <property type="component" value="Unassembled WGS sequence"/>
</dbReference>
<keyword evidence="2" id="KW-0378">Hydrolase</keyword>
<dbReference type="GO" id="GO:0009307">
    <property type="term" value="P:DNA restriction-modification system"/>
    <property type="evidence" value="ECO:0007669"/>
    <property type="project" value="InterPro"/>
</dbReference>
<keyword evidence="2" id="KW-0255">Endonuclease</keyword>
<dbReference type="GO" id="GO:0003677">
    <property type="term" value="F:DNA binding"/>
    <property type="evidence" value="ECO:0007669"/>
    <property type="project" value="InterPro"/>
</dbReference>
<dbReference type="InterPro" id="IPR007560">
    <property type="entry name" value="Restrct_endonuc_IV_Mrr"/>
</dbReference>
<keyword evidence="2" id="KW-0540">Nuclease</keyword>
<evidence type="ECO:0000313" key="2">
    <source>
        <dbReference type="EMBL" id="MCH1626461.1"/>
    </source>
</evidence>
<accession>A0AAW5E0M5</accession>
<sequence>MNKINMKNIKIVAQQDSSRYLLSYGNDQASILDLYNHLLTAPMHIESLLGRGYWEDYTGKIDLEKILATIKIETELGGSLIPFRDWIGYHPIEKTQCVVFRQNDADRKKLYQEIQQGRLRQGWGYSEKFSLTSGKEEFIQNFFSVTNNEKAARKQWNVLSRMLHINDGDTIVIPKQPDHNHYLIVKAKQIADTNSCYEFREPLQNTDDYRHVVHIDQENIQIVHYDSMQTPLIIKRLLKSIAYSSPVNFVQKREFIEAVNEVFLSQDKDSLVEAHPIQSKIQAFEENLYQEWVKSVRNLTPSDFEKLVNKYMQDNGFDVLKTNSYDRKGGDIDLLCSKEIQVQTPFEPKTITLTYCIQIKKHQGITNATGVNQLIQMENQLDLEESNLVQKILISLADGFNEKCRDLASENNVLLVNGVEFAQLYFKSL</sequence>
<name>A0AAW5E0M5_9BACI</name>